<evidence type="ECO:0000313" key="5">
    <source>
        <dbReference type="EMBL" id="AXJ00692.1"/>
    </source>
</evidence>
<dbReference type="Proteomes" id="UP000254808">
    <property type="component" value="Chromosome"/>
</dbReference>
<comment type="catalytic activity">
    <reaction evidence="2">
        <text>arsenite(in) + ATP + H2O = arsenite(out) + ADP + phosphate + H(+)</text>
        <dbReference type="Rhea" id="RHEA:11348"/>
        <dbReference type="ChEBI" id="CHEBI:15377"/>
        <dbReference type="ChEBI" id="CHEBI:15378"/>
        <dbReference type="ChEBI" id="CHEBI:29242"/>
        <dbReference type="ChEBI" id="CHEBI:30616"/>
        <dbReference type="ChEBI" id="CHEBI:43474"/>
        <dbReference type="ChEBI" id="CHEBI:456216"/>
        <dbReference type="EC" id="7.3.2.7"/>
    </reaction>
</comment>
<evidence type="ECO:0000256" key="3">
    <source>
        <dbReference type="ARBA" id="ARBA00066752"/>
    </source>
</evidence>
<sequence>MNLSDPTPYIFFTGKGGVGKTSLASATAIRLADSGKSVLLICTDPASNLKDVLETEVTEKVGPVNGVPELHVVNIDPEQSAEAYRQRVVSPLQDILPQRDLDRIREELSGACTTEIAAFDEFARYIAGDGEHKPYDVIIFDTAPTGHTLRLLELPAAWSAFIDENPEGASCIGPSSALKTNQARYRKVVERLKDPKTTTIYLVTRPETTALREADRSGKELLEMGLSNQELLINGLFEPTDDTDLFAVKLADKMQETIAHMPERLKNLTHHSFPLRPWNLLGIERLRQVFEPLDKQEAERVRETVLSDGPETALPDLNQLTEDLTQDADHGLIMTMGKGGVGKTVIAAALALRLAEKGYPVHLTTTDPAAHLSDYLEGITLPENLELNRIDPQAEKRAYIEKVLRQKGKDKSGEELRLLKEDLESPCTEEVAVFHAFSKAIHQAKRKFVVVDTAPTGHTLLLLDTTGSYHREVMRNSGLDTDKLKTPLRYLQDPAFTKLLLITLPETTPVSEASKLQDDLRRSGIEPYAWIANQSMSMRMSAAASGLSDPILQLRAAAEKPLLKRIEQKEAKLLYGVPFIVDEPVMMQMVTVSEKLS</sequence>
<dbReference type="CDD" id="cd02035">
    <property type="entry name" value="ArsA"/>
    <property type="match status" value="2"/>
</dbReference>
<dbReference type="InterPro" id="IPR025723">
    <property type="entry name" value="ArsA/GET3_ATPase-like"/>
</dbReference>
<dbReference type="NCBIfam" id="TIGR04291">
    <property type="entry name" value="arsen_driv_ArsA"/>
    <property type="match status" value="1"/>
</dbReference>
<keyword evidence="6" id="KW-1185">Reference proteome</keyword>
<dbReference type="RefSeq" id="WP_114983960.1">
    <property type="nucleotide sequence ID" value="NZ_CP027806.1"/>
</dbReference>
<dbReference type="Gene3D" id="3.40.50.300">
    <property type="entry name" value="P-loop containing nucleotide triphosphate hydrolases"/>
    <property type="match status" value="2"/>
</dbReference>
<keyword evidence="5" id="KW-0067">ATP-binding</keyword>
<dbReference type="GO" id="GO:0005524">
    <property type="term" value="F:ATP binding"/>
    <property type="evidence" value="ECO:0007669"/>
    <property type="project" value="UniProtKB-KW"/>
</dbReference>
<protein>
    <recommendedName>
        <fullName evidence="3">arsenite-transporting ATPase</fullName>
        <ecNumber evidence="3">7.3.2.7</ecNumber>
    </recommendedName>
</protein>
<dbReference type="GO" id="GO:0015446">
    <property type="term" value="F:ATPase-coupled arsenite transmembrane transporter activity"/>
    <property type="evidence" value="ECO:0007669"/>
    <property type="project" value="UniProtKB-EC"/>
</dbReference>
<feature type="domain" description="AAA+ ATPase" evidence="4">
    <location>
        <begin position="329"/>
        <end position="526"/>
    </location>
</feature>
<gene>
    <name evidence="5" type="ORF">CYPRO_1436</name>
</gene>
<dbReference type="AlphaFoldDB" id="A0A345UJP0"/>
<evidence type="ECO:0000256" key="2">
    <source>
        <dbReference type="ARBA" id="ARBA00052296"/>
    </source>
</evidence>
<accession>A0A345UJP0</accession>
<dbReference type="InterPro" id="IPR027417">
    <property type="entry name" value="P-loop_NTPase"/>
</dbReference>
<dbReference type="EMBL" id="CP027806">
    <property type="protein sequence ID" value="AXJ00692.1"/>
    <property type="molecule type" value="Genomic_DNA"/>
</dbReference>
<dbReference type="PANTHER" id="PTHR10803:SF3">
    <property type="entry name" value="ATPASE GET3"/>
    <property type="match status" value="1"/>
</dbReference>
<dbReference type="Pfam" id="PF02374">
    <property type="entry name" value="ArsA_ATPase"/>
    <property type="match status" value="2"/>
</dbReference>
<evidence type="ECO:0000313" key="6">
    <source>
        <dbReference type="Proteomes" id="UP000254808"/>
    </source>
</evidence>
<proteinExistence type="inferred from homology"/>
<evidence type="ECO:0000259" key="4">
    <source>
        <dbReference type="SMART" id="SM00382"/>
    </source>
</evidence>
<reference evidence="5 6" key="1">
    <citation type="submission" date="2018-03" db="EMBL/GenBank/DDBJ databases">
        <title>Phenotypic and genomic properties of Cyclonatronum proteinivorum gen. nov., sp. nov., a haloalkaliphilic bacteroidete from soda lakes possessing Na+-translocating rhodopsin.</title>
        <authorList>
            <person name="Toshchakov S.V."/>
            <person name="Korzhenkov A."/>
            <person name="Samarov N.I."/>
            <person name="Kublanov I.V."/>
            <person name="Muntyan M.S."/>
            <person name="Sorokin D.Y."/>
        </authorList>
    </citation>
    <scope>NUCLEOTIDE SEQUENCE [LARGE SCALE GENOMIC DNA]</scope>
    <source>
        <strain evidence="5 6">Omega</strain>
    </source>
</reference>
<name>A0A345UJP0_9BACT</name>
<feature type="domain" description="AAA+ ATPase" evidence="4">
    <location>
        <begin position="6"/>
        <end position="236"/>
    </location>
</feature>
<dbReference type="OrthoDB" id="9780677at2"/>
<evidence type="ECO:0000256" key="1">
    <source>
        <dbReference type="ARBA" id="ARBA00011040"/>
    </source>
</evidence>
<dbReference type="InterPro" id="IPR027541">
    <property type="entry name" value="Ars_ATPase"/>
</dbReference>
<dbReference type="InterPro" id="IPR016300">
    <property type="entry name" value="ATPase_ArsA/GET3"/>
</dbReference>
<organism evidence="5 6">
    <name type="scientific">Cyclonatronum proteinivorum</name>
    <dbReference type="NCBI Taxonomy" id="1457365"/>
    <lineage>
        <taxon>Bacteria</taxon>
        <taxon>Pseudomonadati</taxon>
        <taxon>Balneolota</taxon>
        <taxon>Balneolia</taxon>
        <taxon>Balneolales</taxon>
        <taxon>Cyclonatronaceae</taxon>
        <taxon>Cyclonatronum</taxon>
    </lineage>
</organism>
<dbReference type="PANTHER" id="PTHR10803">
    <property type="entry name" value="ARSENICAL PUMP-DRIVING ATPASE ARSENITE-TRANSLOCATING ATPASE"/>
    <property type="match status" value="1"/>
</dbReference>
<dbReference type="NCBIfam" id="TIGR00345">
    <property type="entry name" value="GET3_arsA_TRC40"/>
    <property type="match status" value="1"/>
</dbReference>
<dbReference type="InterPro" id="IPR003593">
    <property type="entry name" value="AAA+_ATPase"/>
</dbReference>
<keyword evidence="5" id="KW-0547">Nucleotide-binding</keyword>
<dbReference type="KEGG" id="cprv:CYPRO_1436"/>
<dbReference type="EC" id="7.3.2.7" evidence="3"/>
<dbReference type="SMART" id="SM00382">
    <property type="entry name" value="AAA"/>
    <property type="match status" value="2"/>
</dbReference>
<dbReference type="PIRSF" id="PIRSF001327">
    <property type="entry name" value="Arsenical_pump-driving_ATPase"/>
    <property type="match status" value="1"/>
</dbReference>
<dbReference type="GO" id="GO:0016887">
    <property type="term" value="F:ATP hydrolysis activity"/>
    <property type="evidence" value="ECO:0007669"/>
    <property type="project" value="InterPro"/>
</dbReference>
<dbReference type="SUPFAM" id="SSF52540">
    <property type="entry name" value="P-loop containing nucleoside triphosphate hydrolases"/>
    <property type="match status" value="2"/>
</dbReference>
<comment type="similarity">
    <text evidence="1">Belongs to the arsA ATPase family.</text>
</comment>